<dbReference type="GO" id="GO:0051082">
    <property type="term" value="F:unfolded protein binding"/>
    <property type="evidence" value="ECO:0007669"/>
    <property type="project" value="TreeGrafter"/>
</dbReference>
<dbReference type="SMART" id="SM00271">
    <property type="entry name" value="DnaJ"/>
    <property type="match status" value="1"/>
</dbReference>
<dbReference type="InterPro" id="IPR001623">
    <property type="entry name" value="DnaJ_domain"/>
</dbReference>
<organism evidence="3 4">
    <name type="scientific">Grifola frondosa</name>
    <name type="common">Maitake</name>
    <name type="synonym">Polyporus frondosus</name>
    <dbReference type="NCBI Taxonomy" id="5627"/>
    <lineage>
        <taxon>Eukaryota</taxon>
        <taxon>Fungi</taxon>
        <taxon>Dikarya</taxon>
        <taxon>Basidiomycota</taxon>
        <taxon>Agaricomycotina</taxon>
        <taxon>Agaricomycetes</taxon>
        <taxon>Polyporales</taxon>
        <taxon>Grifolaceae</taxon>
        <taxon>Grifola</taxon>
    </lineage>
</organism>
<dbReference type="PANTHER" id="PTHR43948:SF10">
    <property type="entry name" value="MRJ, ISOFORM E"/>
    <property type="match status" value="1"/>
</dbReference>
<evidence type="ECO:0000256" key="1">
    <source>
        <dbReference type="SAM" id="Coils"/>
    </source>
</evidence>
<evidence type="ECO:0000313" key="4">
    <source>
        <dbReference type="Proteomes" id="UP000092993"/>
    </source>
</evidence>
<dbReference type="PRINTS" id="PR00625">
    <property type="entry name" value="JDOMAIN"/>
</dbReference>
<dbReference type="GO" id="GO:0005634">
    <property type="term" value="C:nucleus"/>
    <property type="evidence" value="ECO:0007669"/>
    <property type="project" value="TreeGrafter"/>
</dbReference>
<feature type="coiled-coil region" evidence="1">
    <location>
        <begin position="115"/>
        <end position="157"/>
    </location>
</feature>
<name>A0A1C7MBT0_GRIFR</name>
<dbReference type="InterPro" id="IPR018253">
    <property type="entry name" value="DnaJ_domain_CS"/>
</dbReference>
<dbReference type="OrthoDB" id="442087at2759"/>
<accession>A0A1C7MBT0</accession>
<dbReference type="Pfam" id="PF00226">
    <property type="entry name" value="DnaJ"/>
    <property type="match status" value="1"/>
</dbReference>
<comment type="caution">
    <text evidence="3">The sequence shown here is derived from an EMBL/GenBank/DDBJ whole genome shotgun (WGS) entry which is preliminary data.</text>
</comment>
<feature type="domain" description="J" evidence="2">
    <location>
        <begin position="9"/>
        <end position="80"/>
    </location>
</feature>
<dbReference type="PROSITE" id="PS00636">
    <property type="entry name" value="DNAJ_1"/>
    <property type="match status" value="1"/>
</dbReference>
<keyword evidence="4" id="KW-1185">Reference proteome</keyword>
<dbReference type="InterPro" id="IPR036869">
    <property type="entry name" value="J_dom_sf"/>
</dbReference>
<dbReference type="AlphaFoldDB" id="A0A1C7MBT0"/>
<dbReference type="STRING" id="5627.A0A1C7MBT0"/>
<dbReference type="GO" id="GO:0051087">
    <property type="term" value="F:protein-folding chaperone binding"/>
    <property type="evidence" value="ECO:0007669"/>
    <property type="project" value="TreeGrafter"/>
</dbReference>
<evidence type="ECO:0000313" key="3">
    <source>
        <dbReference type="EMBL" id="OBZ74252.1"/>
    </source>
</evidence>
<dbReference type="GO" id="GO:0005737">
    <property type="term" value="C:cytoplasm"/>
    <property type="evidence" value="ECO:0007669"/>
    <property type="project" value="TreeGrafter"/>
</dbReference>
<dbReference type="CDD" id="cd06257">
    <property type="entry name" value="DnaJ"/>
    <property type="match status" value="1"/>
</dbReference>
<dbReference type="EMBL" id="LUGG01000006">
    <property type="protein sequence ID" value="OBZ74252.1"/>
    <property type="molecule type" value="Genomic_DNA"/>
</dbReference>
<reference evidence="3 4" key="1">
    <citation type="submission" date="2016-03" db="EMBL/GenBank/DDBJ databases">
        <title>Whole genome sequencing of Grifola frondosa 9006-11.</title>
        <authorList>
            <person name="Min B."/>
            <person name="Park H."/>
            <person name="Kim J.-G."/>
            <person name="Cho H."/>
            <person name="Oh Y.-L."/>
            <person name="Kong W.-S."/>
            <person name="Choi I.-G."/>
        </authorList>
    </citation>
    <scope>NUCLEOTIDE SEQUENCE [LARGE SCALE GENOMIC DNA]</scope>
    <source>
        <strain evidence="3 4">9006-11</strain>
    </source>
</reference>
<dbReference type="Proteomes" id="UP000092993">
    <property type="component" value="Unassembled WGS sequence"/>
</dbReference>
<proteinExistence type="predicted"/>
<dbReference type="SUPFAM" id="SSF46565">
    <property type="entry name" value="Chaperone J-domain"/>
    <property type="match status" value="1"/>
</dbReference>
<dbReference type="Gene3D" id="1.10.287.110">
    <property type="entry name" value="DnaJ domain"/>
    <property type="match status" value="1"/>
</dbReference>
<protein>
    <submittedName>
        <fullName evidence="3">DnaJ subfamily B member 2</fullName>
    </submittedName>
</protein>
<sequence>MGHMAGSRSLYDILGIPRDASADAVRKAYKVKALQTHPDKLPPGARPSEVDAAQARFRDVCTAYDVLNDPAKRRVYDNGLNFVLQRVSTADFQAKLSRERAEWARQAELRHDERLRVLREEIRSSQNRYKANMEQAELKYQEKMRALEERLKSEREQSCRRRR</sequence>
<evidence type="ECO:0000259" key="2">
    <source>
        <dbReference type="PROSITE" id="PS50076"/>
    </source>
</evidence>
<keyword evidence="1" id="KW-0175">Coiled coil</keyword>
<dbReference type="GO" id="GO:0044183">
    <property type="term" value="F:protein folding chaperone"/>
    <property type="evidence" value="ECO:0007669"/>
    <property type="project" value="TreeGrafter"/>
</dbReference>
<dbReference type="PANTHER" id="PTHR43948">
    <property type="entry name" value="DNAJ HOMOLOG SUBFAMILY B"/>
    <property type="match status" value="1"/>
</dbReference>
<gene>
    <name evidence="3" type="primary">DNAJB2</name>
    <name evidence="3" type="ORF">A0H81_06038</name>
</gene>
<dbReference type="PROSITE" id="PS50076">
    <property type="entry name" value="DNAJ_2"/>
    <property type="match status" value="1"/>
</dbReference>